<keyword evidence="4" id="KW-0597">Phosphoprotein</keyword>
<dbReference type="GO" id="GO:0000155">
    <property type="term" value="F:phosphorelay sensor kinase activity"/>
    <property type="evidence" value="ECO:0007669"/>
    <property type="project" value="InterPro"/>
</dbReference>
<dbReference type="InterPro" id="IPR003661">
    <property type="entry name" value="HisK_dim/P_dom"/>
</dbReference>
<dbReference type="InterPro" id="IPR036097">
    <property type="entry name" value="HisK_dim/P_sf"/>
</dbReference>
<dbReference type="PANTHER" id="PTHR45528">
    <property type="entry name" value="SENSOR HISTIDINE KINASE CPXA"/>
    <property type="match status" value="1"/>
</dbReference>
<feature type="transmembrane region" description="Helical" evidence="11">
    <location>
        <begin position="161"/>
        <end position="185"/>
    </location>
</feature>
<dbReference type="InterPro" id="IPR050398">
    <property type="entry name" value="HssS/ArlS-like"/>
</dbReference>
<dbReference type="PANTHER" id="PTHR45528:SF8">
    <property type="entry name" value="HISTIDINE KINASE"/>
    <property type="match status" value="1"/>
</dbReference>
<feature type="transmembrane region" description="Helical" evidence="11">
    <location>
        <begin position="12"/>
        <end position="36"/>
    </location>
</feature>
<evidence type="ECO:0000256" key="1">
    <source>
        <dbReference type="ARBA" id="ARBA00000085"/>
    </source>
</evidence>
<proteinExistence type="predicted"/>
<dbReference type="Gene3D" id="3.30.565.10">
    <property type="entry name" value="Histidine kinase-like ATPase, C-terminal domain"/>
    <property type="match status" value="1"/>
</dbReference>
<feature type="domain" description="Histidine kinase" evidence="12">
    <location>
        <begin position="258"/>
        <end position="478"/>
    </location>
</feature>
<protein>
    <recommendedName>
        <fullName evidence="3">histidine kinase</fullName>
        <ecNumber evidence="3">2.7.13.3</ecNumber>
    </recommendedName>
</protein>
<evidence type="ECO:0000259" key="12">
    <source>
        <dbReference type="PROSITE" id="PS50109"/>
    </source>
</evidence>
<dbReference type="Pfam" id="PF02518">
    <property type="entry name" value="HATPase_c"/>
    <property type="match status" value="1"/>
</dbReference>
<dbReference type="SUPFAM" id="SSF47384">
    <property type="entry name" value="Homodimeric domain of signal transducing histidine kinase"/>
    <property type="match status" value="1"/>
</dbReference>
<dbReference type="PROSITE" id="PS50885">
    <property type="entry name" value="HAMP"/>
    <property type="match status" value="1"/>
</dbReference>
<comment type="subcellular location">
    <subcellularLocation>
        <location evidence="2">Membrane</location>
        <topology evidence="2">Multi-pass membrane protein</topology>
    </subcellularLocation>
</comment>
<evidence type="ECO:0000256" key="9">
    <source>
        <dbReference type="ARBA" id="ARBA00023012"/>
    </source>
</evidence>
<keyword evidence="8 11" id="KW-1133">Transmembrane helix</keyword>
<dbReference type="RefSeq" id="WP_169911662.1">
    <property type="nucleotide sequence ID" value="NZ_MZGV01000049.1"/>
</dbReference>
<keyword evidence="7" id="KW-0418">Kinase</keyword>
<dbReference type="FunFam" id="3.30.565.10:FF:000006">
    <property type="entry name" value="Sensor histidine kinase WalK"/>
    <property type="match status" value="1"/>
</dbReference>
<dbReference type="SUPFAM" id="SSF55874">
    <property type="entry name" value="ATPase domain of HSP90 chaperone/DNA topoisomerase II/histidine kinase"/>
    <property type="match status" value="1"/>
</dbReference>
<dbReference type="Proteomes" id="UP000190080">
    <property type="component" value="Unassembled WGS sequence"/>
</dbReference>
<evidence type="ECO:0000313" key="14">
    <source>
        <dbReference type="EMBL" id="OPJ59176.1"/>
    </source>
</evidence>
<keyword evidence="10 11" id="KW-0472">Membrane</keyword>
<evidence type="ECO:0000256" key="4">
    <source>
        <dbReference type="ARBA" id="ARBA00022553"/>
    </source>
</evidence>
<dbReference type="InterPro" id="IPR005467">
    <property type="entry name" value="His_kinase_dom"/>
</dbReference>
<keyword evidence="6 11" id="KW-0812">Transmembrane</keyword>
<comment type="catalytic activity">
    <reaction evidence="1">
        <text>ATP + protein L-histidine = ADP + protein N-phospho-L-histidine.</text>
        <dbReference type="EC" id="2.7.13.3"/>
    </reaction>
</comment>
<accession>A0A1V4IGW1</accession>
<organism evidence="14 15">
    <name type="scientific">Clostridium oryzae</name>
    <dbReference type="NCBI Taxonomy" id="1450648"/>
    <lineage>
        <taxon>Bacteria</taxon>
        <taxon>Bacillati</taxon>
        <taxon>Bacillota</taxon>
        <taxon>Clostridia</taxon>
        <taxon>Eubacteriales</taxon>
        <taxon>Clostridiaceae</taxon>
        <taxon>Clostridium</taxon>
    </lineage>
</organism>
<dbReference type="AlphaFoldDB" id="A0A1V4IGW1"/>
<reference evidence="14 15" key="1">
    <citation type="submission" date="2017-03" db="EMBL/GenBank/DDBJ databases">
        <title>Genome sequence of Clostridium oryzae DSM 28571.</title>
        <authorList>
            <person name="Poehlein A."/>
            <person name="Daniel R."/>
        </authorList>
    </citation>
    <scope>NUCLEOTIDE SEQUENCE [LARGE SCALE GENOMIC DNA]</scope>
    <source>
        <strain evidence="14 15">DSM 28571</strain>
    </source>
</reference>
<comment type="caution">
    <text evidence="14">The sequence shown here is derived from an EMBL/GenBank/DDBJ whole genome shotgun (WGS) entry which is preliminary data.</text>
</comment>
<dbReference type="InterPro" id="IPR036890">
    <property type="entry name" value="HATPase_C_sf"/>
</dbReference>
<dbReference type="Pfam" id="PF00512">
    <property type="entry name" value="HisKA"/>
    <property type="match status" value="1"/>
</dbReference>
<evidence type="ECO:0000256" key="11">
    <source>
        <dbReference type="SAM" id="Phobius"/>
    </source>
</evidence>
<dbReference type="GO" id="GO:0005886">
    <property type="term" value="C:plasma membrane"/>
    <property type="evidence" value="ECO:0007669"/>
    <property type="project" value="TreeGrafter"/>
</dbReference>
<dbReference type="InterPro" id="IPR003660">
    <property type="entry name" value="HAMP_dom"/>
</dbReference>
<dbReference type="EC" id="2.7.13.3" evidence="3"/>
<dbReference type="PROSITE" id="PS50109">
    <property type="entry name" value="HIS_KIN"/>
    <property type="match status" value="1"/>
</dbReference>
<feature type="domain" description="HAMP" evidence="13">
    <location>
        <begin position="191"/>
        <end position="243"/>
    </location>
</feature>
<evidence type="ECO:0000313" key="15">
    <source>
        <dbReference type="Proteomes" id="UP000190080"/>
    </source>
</evidence>
<evidence type="ECO:0000256" key="2">
    <source>
        <dbReference type="ARBA" id="ARBA00004141"/>
    </source>
</evidence>
<dbReference type="InterPro" id="IPR003594">
    <property type="entry name" value="HATPase_dom"/>
</dbReference>
<dbReference type="SMART" id="SM00304">
    <property type="entry name" value="HAMP"/>
    <property type="match status" value="1"/>
</dbReference>
<name>A0A1V4IGW1_9CLOT</name>
<evidence type="ECO:0000256" key="6">
    <source>
        <dbReference type="ARBA" id="ARBA00022692"/>
    </source>
</evidence>
<evidence type="ECO:0000256" key="3">
    <source>
        <dbReference type="ARBA" id="ARBA00012438"/>
    </source>
</evidence>
<sequence>MEKLTLKKQYIIYFVLIITLSLGATIIHGVISYVIYANIQYKWTKPANYYEQQIPSIKKMIKSRGTVLLKISKKQYMEKKIPAKGIKYQVFDQNGNYIYGTYKDRVVKSKKELYDSINIDNINWNYVRSIIPLIDKNGTIRGGVFLAYRVKATYSNGFHRIIIMAMAGLLLLSPFIYIIIFTLIFSRRFVRGINKPISLLKEASHKIRENDLDFSIDYDYKNELGELCRDFEDMKTALQLSLVAQWKAEQERQENVQALAHDLKTPLSIIQGYTEALLNGNLENKEKTERYLKVVNENSIKSSNVVREMQYASEIDSEKMTVQKEELDIEKFLNKKAENYRILSASKNITIELGVKKADKVLSKYRVDKEKLDRILDNIVTNSIRYTPSNGIINIELKLERKCMEFQVYNSGEAFTEEELKNVFSRFYRADKARSSKDGHAGLGLYIVKKLVEFQGGSIEAKNTEENRACISFVLYDM</sequence>
<evidence type="ECO:0000256" key="10">
    <source>
        <dbReference type="ARBA" id="ARBA00023136"/>
    </source>
</evidence>
<evidence type="ECO:0000256" key="7">
    <source>
        <dbReference type="ARBA" id="ARBA00022777"/>
    </source>
</evidence>
<evidence type="ECO:0000259" key="13">
    <source>
        <dbReference type="PROSITE" id="PS50885"/>
    </source>
</evidence>
<keyword evidence="9" id="KW-0902">Two-component regulatory system</keyword>
<keyword evidence="15" id="KW-1185">Reference proteome</keyword>
<dbReference type="SMART" id="SM00388">
    <property type="entry name" value="HisKA"/>
    <property type="match status" value="1"/>
</dbReference>
<keyword evidence="5 14" id="KW-0808">Transferase</keyword>
<evidence type="ECO:0000256" key="8">
    <source>
        <dbReference type="ARBA" id="ARBA00022989"/>
    </source>
</evidence>
<dbReference type="SUPFAM" id="SSF158472">
    <property type="entry name" value="HAMP domain-like"/>
    <property type="match status" value="1"/>
</dbReference>
<gene>
    <name evidence="14" type="primary">phoR_11</name>
    <name evidence="14" type="ORF">CLORY_34040</name>
</gene>
<evidence type="ECO:0000256" key="5">
    <source>
        <dbReference type="ARBA" id="ARBA00022679"/>
    </source>
</evidence>
<dbReference type="STRING" id="1450648.CLORY_34040"/>
<dbReference type="Gene3D" id="6.10.340.10">
    <property type="match status" value="1"/>
</dbReference>
<dbReference type="CDD" id="cd00082">
    <property type="entry name" value="HisKA"/>
    <property type="match status" value="1"/>
</dbReference>
<dbReference type="CDD" id="cd06225">
    <property type="entry name" value="HAMP"/>
    <property type="match status" value="1"/>
</dbReference>
<dbReference type="SMART" id="SM00387">
    <property type="entry name" value="HATPase_c"/>
    <property type="match status" value="1"/>
</dbReference>
<dbReference type="Gene3D" id="1.10.287.130">
    <property type="match status" value="1"/>
</dbReference>
<dbReference type="EMBL" id="MZGV01000049">
    <property type="protein sequence ID" value="OPJ59176.1"/>
    <property type="molecule type" value="Genomic_DNA"/>
</dbReference>
<dbReference type="Pfam" id="PF00672">
    <property type="entry name" value="HAMP"/>
    <property type="match status" value="1"/>
</dbReference>